<evidence type="ECO:0000256" key="3">
    <source>
        <dbReference type="ARBA" id="ARBA00022989"/>
    </source>
</evidence>
<reference evidence="6 7" key="1">
    <citation type="submission" date="2023-07" db="EMBL/GenBank/DDBJ databases">
        <title>Protaetiibacter sp. nov WY-16 isolated from soil.</title>
        <authorList>
            <person name="Liu B."/>
            <person name="Wan Y."/>
        </authorList>
    </citation>
    <scope>NUCLEOTIDE SEQUENCE [LARGE SCALE GENOMIC DNA]</scope>
    <source>
        <strain evidence="6 7">WY-16</strain>
    </source>
</reference>
<name>A0ABT9BSZ0_9MICO</name>
<organism evidence="6 7">
    <name type="scientific">Antiquaquibacter soli</name>
    <dbReference type="NCBI Taxonomy" id="3064523"/>
    <lineage>
        <taxon>Bacteria</taxon>
        <taxon>Bacillati</taxon>
        <taxon>Actinomycetota</taxon>
        <taxon>Actinomycetes</taxon>
        <taxon>Micrococcales</taxon>
        <taxon>Microbacteriaceae</taxon>
        <taxon>Antiquaquibacter</taxon>
    </lineage>
</organism>
<evidence type="ECO:0000259" key="5">
    <source>
        <dbReference type="Pfam" id="PF06803"/>
    </source>
</evidence>
<keyword evidence="4" id="KW-0472">Membrane</keyword>
<dbReference type="EMBL" id="JAUQUB010000006">
    <property type="protein sequence ID" value="MDO7883522.1"/>
    <property type="molecule type" value="Genomic_DNA"/>
</dbReference>
<feature type="domain" description="DUF1232" evidence="5">
    <location>
        <begin position="11"/>
        <end position="46"/>
    </location>
</feature>
<proteinExistence type="predicted"/>
<comment type="caution">
    <text evidence="6">The sequence shown here is derived from an EMBL/GenBank/DDBJ whole genome shotgun (WGS) entry which is preliminary data.</text>
</comment>
<dbReference type="RefSeq" id="WP_305003948.1">
    <property type="nucleotide sequence ID" value="NZ_JAUQUB010000006.1"/>
</dbReference>
<keyword evidence="2" id="KW-0812">Transmembrane</keyword>
<evidence type="ECO:0000256" key="1">
    <source>
        <dbReference type="ARBA" id="ARBA00004127"/>
    </source>
</evidence>
<sequence>MSRGRQVAAAVLIAVAALVYGVSPLDVVPELLTGPLGFADDLAVLAGAGFAIWKLLSGGKPKPGETGPTTPPAA</sequence>
<accession>A0ABT9BSZ0</accession>
<evidence type="ECO:0000313" key="7">
    <source>
        <dbReference type="Proteomes" id="UP001241072"/>
    </source>
</evidence>
<dbReference type="Pfam" id="PF06803">
    <property type="entry name" value="DUF1232"/>
    <property type="match status" value="1"/>
</dbReference>
<evidence type="ECO:0000256" key="2">
    <source>
        <dbReference type="ARBA" id="ARBA00022692"/>
    </source>
</evidence>
<protein>
    <submittedName>
        <fullName evidence="6">YkvA family protein</fullName>
    </submittedName>
</protein>
<evidence type="ECO:0000313" key="6">
    <source>
        <dbReference type="EMBL" id="MDO7883522.1"/>
    </source>
</evidence>
<evidence type="ECO:0000256" key="4">
    <source>
        <dbReference type="ARBA" id="ARBA00023136"/>
    </source>
</evidence>
<keyword evidence="7" id="KW-1185">Reference proteome</keyword>
<gene>
    <name evidence="6" type="ORF">Q5716_14915</name>
</gene>
<dbReference type="InterPro" id="IPR010652">
    <property type="entry name" value="DUF1232"/>
</dbReference>
<comment type="subcellular location">
    <subcellularLocation>
        <location evidence="1">Endomembrane system</location>
        <topology evidence="1">Multi-pass membrane protein</topology>
    </subcellularLocation>
</comment>
<dbReference type="Proteomes" id="UP001241072">
    <property type="component" value="Unassembled WGS sequence"/>
</dbReference>
<keyword evidence="3" id="KW-1133">Transmembrane helix</keyword>